<dbReference type="PANTHER" id="PTHR46862">
    <property type="entry name" value="OS07G0661900 PROTEIN"/>
    <property type="match status" value="1"/>
</dbReference>
<organism evidence="3">
    <name type="scientific">Noccaea caerulescens</name>
    <name type="common">Alpine penny-cress</name>
    <name type="synonym">Thlaspi caerulescens</name>
    <dbReference type="NCBI Taxonomy" id="107243"/>
    <lineage>
        <taxon>Eukaryota</taxon>
        <taxon>Viridiplantae</taxon>
        <taxon>Streptophyta</taxon>
        <taxon>Embryophyta</taxon>
        <taxon>Tracheophyta</taxon>
        <taxon>Spermatophyta</taxon>
        <taxon>Magnoliopsida</taxon>
        <taxon>eudicotyledons</taxon>
        <taxon>Gunneridae</taxon>
        <taxon>Pentapetalae</taxon>
        <taxon>rosids</taxon>
        <taxon>malvids</taxon>
        <taxon>Brassicales</taxon>
        <taxon>Brassicaceae</taxon>
        <taxon>Coluteocarpeae</taxon>
        <taxon>Noccaea</taxon>
    </lineage>
</organism>
<keyword evidence="1" id="KW-0677">Repeat</keyword>
<dbReference type="EMBL" id="GEVI01009453">
    <property type="protein sequence ID" value="JAU22867.1"/>
    <property type="molecule type" value="Transcribed_RNA"/>
</dbReference>
<dbReference type="Pfam" id="PF01535">
    <property type="entry name" value="PPR"/>
    <property type="match status" value="3"/>
</dbReference>
<feature type="repeat" description="PPR" evidence="2">
    <location>
        <begin position="157"/>
        <end position="191"/>
    </location>
</feature>
<gene>
    <name evidence="3" type="ORF">GA_TR19268_c21_g1_i1_g.62588</name>
</gene>
<dbReference type="AlphaFoldDB" id="A0A1J3DSD6"/>
<dbReference type="PROSITE" id="PS51375">
    <property type="entry name" value="PPR"/>
    <property type="match status" value="3"/>
</dbReference>
<protein>
    <submittedName>
        <fullName evidence="3">Pentatricopeptide repeat-containing protein</fullName>
    </submittedName>
</protein>
<feature type="repeat" description="PPR" evidence="2">
    <location>
        <begin position="297"/>
        <end position="331"/>
    </location>
</feature>
<sequence>MWIYSCNAVLSFGLRSPFVIGSHPRMFRRVESGQNRRVGCKCSRAAGMLIVDKEGAERDSTRFKWVDVGLNLTEEEDEAITRIPINMSKRCQALMRQIICFSTQKGSFCHLLAAWVRRMKPIRADWLSLLKELKNLESPFYIKVAEFSLLEDSFEANPRDYTKIIHYYGKLNQVQDAEKTLVAMKNRGFLIDQVTLTAMLQLYSKAGYHRLAEETFNDIKLLGEPLDSRSYGSMIMAHIRAGAPGKGEALLREMDSQDICAGKEVYKALLRAYSMGGDAQGANRVFSALQIAGITPDVKLCGLLINAYSVLGESQNARLAFENMRKAGIKATDKCVALVLAAYEKEQKLNEALGFLVELEKESIMVEKEASAVLAWWFKKLGVVEQVGLLLKEFSATQSQTL</sequence>
<dbReference type="InterPro" id="IPR011990">
    <property type="entry name" value="TPR-like_helical_dom_sf"/>
</dbReference>
<evidence type="ECO:0000313" key="3">
    <source>
        <dbReference type="EMBL" id="JAU22867.1"/>
    </source>
</evidence>
<reference evidence="3" key="1">
    <citation type="submission" date="2016-07" db="EMBL/GenBank/DDBJ databases">
        <title>De novo transcriptome assembly of four accessions of the metal hyperaccumulator plant Noccaea caerulescens.</title>
        <authorList>
            <person name="Blande D."/>
            <person name="Halimaa P."/>
            <person name="Tervahauta A.I."/>
            <person name="Aarts M.G."/>
            <person name="Karenlampi S.O."/>
        </authorList>
    </citation>
    <scope>NUCLEOTIDE SEQUENCE</scope>
</reference>
<dbReference type="InterPro" id="IPR002885">
    <property type="entry name" value="PPR_rpt"/>
</dbReference>
<accession>A0A1J3DSD6</accession>
<dbReference type="Pfam" id="PF13812">
    <property type="entry name" value="PPR_3"/>
    <property type="match status" value="1"/>
</dbReference>
<dbReference type="PANTHER" id="PTHR46862:SF3">
    <property type="entry name" value="OS07G0661900 PROTEIN"/>
    <property type="match status" value="1"/>
</dbReference>
<evidence type="ECO:0000256" key="2">
    <source>
        <dbReference type="PROSITE-ProRule" id="PRU00708"/>
    </source>
</evidence>
<proteinExistence type="predicted"/>
<dbReference type="NCBIfam" id="TIGR00756">
    <property type="entry name" value="PPR"/>
    <property type="match status" value="1"/>
</dbReference>
<name>A0A1J3DSD6_NOCCA</name>
<dbReference type="Gene3D" id="1.25.40.10">
    <property type="entry name" value="Tetratricopeptide repeat domain"/>
    <property type="match status" value="2"/>
</dbReference>
<evidence type="ECO:0000256" key="1">
    <source>
        <dbReference type="ARBA" id="ARBA00022737"/>
    </source>
</evidence>
<feature type="repeat" description="PPR" evidence="2">
    <location>
        <begin position="227"/>
        <end position="261"/>
    </location>
</feature>